<gene>
    <name evidence="1" type="ORF">PLOB_00000596</name>
</gene>
<reference evidence="1 2" key="1">
    <citation type="submission" date="2022-05" db="EMBL/GenBank/DDBJ databases">
        <authorList>
            <consortium name="Genoscope - CEA"/>
            <person name="William W."/>
        </authorList>
    </citation>
    <scope>NUCLEOTIDE SEQUENCE [LARGE SCALE GENOMIC DNA]</scope>
</reference>
<proteinExistence type="predicted"/>
<keyword evidence="2" id="KW-1185">Reference proteome</keyword>
<comment type="caution">
    <text evidence="1">The sequence shown here is derived from an EMBL/GenBank/DDBJ whole genome shotgun (WGS) entry which is preliminary data.</text>
</comment>
<sequence>MEKFANKCTPGLFNRALCLVKNDEKQQLSKKRHEILRLRVVALLHQLSYFRNQKNNPLQQDCGLHLSFHGASDDALTAGSLLGFSTHPRSVLNHKKRIVWKKHSQDTSDR</sequence>
<organism evidence="1 2">
    <name type="scientific">Porites lobata</name>
    <dbReference type="NCBI Taxonomy" id="104759"/>
    <lineage>
        <taxon>Eukaryota</taxon>
        <taxon>Metazoa</taxon>
        <taxon>Cnidaria</taxon>
        <taxon>Anthozoa</taxon>
        <taxon>Hexacorallia</taxon>
        <taxon>Scleractinia</taxon>
        <taxon>Fungiina</taxon>
        <taxon>Poritidae</taxon>
        <taxon>Porites</taxon>
    </lineage>
</organism>
<name>A0ABN8MUR7_9CNID</name>
<accession>A0ABN8MUR7</accession>
<evidence type="ECO:0000313" key="1">
    <source>
        <dbReference type="EMBL" id="CAH3032530.1"/>
    </source>
</evidence>
<protein>
    <submittedName>
        <fullName evidence="1">Uncharacterized protein</fullName>
    </submittedName>
</protein>
<dbReference type="EMBL" id="CALNXK010000001">
    <property type="protein sequence ID" value="CAH3032530.1"/>
    <property type="molecule type" value="Genomic_DNA"/>
</dbReference>
<dbReference type="Proteomes" id="UP001159405">
    <property type="component" value="Unassembled WGS sequence"/>
</dbReference>
<evidence type="ECO:0000313" key="2">
    <source>
        <dbReference type="Proteomes" id="UP001159405"/>
    </source>
</evidence>